<feature type="compositionally biased region" description="Polar residues" evidence="1">
    <location>
        <begin position="1369"/>
        <end position="1382"/>
    </location>
</feature>
<feature type="compositionally biased region" description="Basic and acidic residues" evidence="1">
    <location>
        <begin position="557"/>
        <end position="568"/>
    </location>
</feature>
<feature type="compositionally biased region" description="Low complexity" evidence="1">
    <location>
        <begin position="126"/>
        <end position="143"/>
    </location>
</feature>
<feature type="compositionally biased region" description="Polar residues" evidence="1">
    <location>
        <begin position="1307"/>
        <end position="1319"/>
    </location>
</feature>
<feature type="region of interest" description="Disordered" evidence="1">
    <location>
        <begin position="31"/>
        <end position="85"/>
    </location>
</feature>
<feature type="compositionally biased region" description="Low complexity" evidence="1">
    <location>
        <begin position="989"/>
        <end position="1004"/>
    </location>
</feature>
<proteinExistence type="predicted"/>
<feature type="compositionally biased region" description="Polar residues" evidence="1">
    <location>
        <begin position="680"/>
        <end position="716"/>
    </location>
</feature>
<feature type="compositionally biased region" description="Polar residues" evidence="1">
    <location>
        <begin position="144"/>
        <end position="169"/>
    </location>
</feature>
<feature type="compositionally biased region" description="Basic and acidic residues" evidence="1">
    <location>
        <begin position="1415"/>
        <end position="1432"/>
    </location>
</feature>
<feature type="compositionally biased region" description="Polar residues" evidence="1">
    <location>
        <begin position="1184"/>
        <end position="1196"/>
    </location>
</feature>
<sequence length="1827" mass="198187">MSTQGYSTSGYEFDNMTTWSVRVDHATVATPTKDTQQAYNNQSQEYKPQQQGTYYTSEHINIGYNGDSNNANQDTESRDQQPDTGIINNYANYEKQGDSLSASYGQPVDSRQAQEQHYEGSKPVGYSQYNNQQQNTYQDNSYQKSANEVNSNDVGGQNADLNQGHGSNSHLTQTNVIIHESSINNTEVADSGEVSPPLKSLDVTANDKLWKRDVTAPGVSDSESDHSASSQDTMIMINTNDSPVIDSNNTQSHTSDVYQSSGVPYTSGYQSSIVSSSQSSYHSSEEMNNELNRSNLNKDEYINTDYKTTENSTSGVTKPGGITGSYSTGDNKQVPSTSLSESENSPVNMDYNSTSYTSQSLSTRHPQVAGYVNSGSSNSYQGGYTAANGGRTVQQGNSQYREDKQFSNYPNVQATPSSTPSKMNQTGSKSPAKNIGISPGKDSNKMDYYTRDSPSDKKSVSKSGSYAVRSTRGEYHSPQRDQTSVNTAMNESIESIKSGLKDGIPVNMVVIEPKLNTGILSYKGKYPDKPKKSVTWDLPETTRNVKPTLISKLFKSSGDKKSKNEDKGSGSPVASPSKSEPVTSLSSTTVKTTVAPPAIKTSHGYVAQHQIPSFKEMNQALKKSLDRKSESDTPEEFGIEGIKPLENTERDQAPVQIIHTKNQKPLDGISEPEDSDQNEADSVQTLDSVSQHTSNNTFGNKSNAKQPSGQINNPVSQPVEPKSPLKDWKPLNVGAIVGKSDQEVTHQNTTRVTFNEAPQGSNYTQVSMKENTPGQPVSNNKPEPAIKPKPPIISAKPAVKPKPILKQSGTSGKNQLTADGNQPANIENPAETFQHKVNSGSSGSKDQSINATTQQTTSTSTTINNTINVTQSNKGDINMDKSQYAYDDLPPPPQTWNESTIRYELNQGHDSSPQPQSMPTTPGPSTPGAPSYVTPTSPYNQGSYQYKGPEEDIPYPAYSFKEDLPNTGASYQSNSYTKSTPTYPEESKQPPQMQQQFPNKQQSQTDEPDAGAKRPQPSNAHPPSPVYKPSTNLTSAASKPSPTTPKPGLSAYERLMLNSPYAKKTSPQNKSSPPSTKPPSPLTTSPAPKAFPQGLSPNAPKAPAVSQGASPVYSGFKVQRSSGNYEKQDGVQSGNLSQPQYSNPSQGQPPQYTSPSQGQPPQSAYERTRPSSAMGNLVKHEPYNRSSPTIDQSNAHQGALQAPTQDRVRSASAMSNLIKQAPYSRSSPSIDSLSGRESPYSTSGDSRPPSALDNINKNAPYARSSPSLDSQQGDRDTPYGTVPYERNRPASASYASPPRGTLERHPSSASNTSGSTLTGSYIGMPEGQYNSMYDLPKHNTGEFNAPRSQSTIELPNTGDYGYNEKNRWSDMSYTSEMSLNYQDEQRGQKSQTPTPTPTETSSLSSDTSKVSSKADLTKHGKVDKNKDSKDPFVRGNKGRWSGKFRLSKRSKKKKAELAEKQAQMAAELEKRAKEKAEQQKPKDCEYQGFAFALDPTTGMMVIKAKEEPKPNPDNKGHVQSRNQSDRSEAGFQQSSQGMGPPQTNDNPLTINIPGQVNSAYQYPSAQQESVYEPVNTKAQTGGGGYDTVDSKQETKQQKPVASGGKLQDGMLVEERGVPEGASSSPGSSMDNVSVPSNSPLAATNTKQAQLDSYNKQIAEHLQYSNNKQPAGGKSQDVSANLNPPNVYHYGQPNTYHASSPKGQSPGYSPQQSSPSQYPVYGQGSSQYPAPGQGSSQYPVHNQGGSDPYSYTNQQGPYQYNNQGSGQYTDPRSHQYSAYQNKLPNQDKTQSELVGPYNTQARTNAPLESNQGTYRNSYGTYQAPGNTY</sequence>
<feature type="compositionally biased region" description="Polar residues" evidence="1">
    <location>
        <begin position="324"/>
        <end position="365"/>
    </location>
</feature>
<feature type="compositionally biased region" description="Polar residues" evidence="1">
    <location>
        <begin position="933"/>
        <end position="944"/>
    </location>
</feature>
<feature type="compositionally biased region" description="Polar residues" evidence="1">
    <location>
        <begin position="1212"/>
        <end position="1232"/>
    </location>
</feature>
<reference evidence="2" key="1">
    <citation type="submission" date="2022-03" db="EMBL/GenBank/DDBJ databases">
        <authorList>
            <person name="Martin C."/>
        </authorList>
    </citation>
    <scope>NUCLEOTIDE SEQUENCE</scope>
</reference>
<evidence type="ECO:0000313" key="2">
    <source>
        <dbReference type="EMBL" id="CAH1775952.1"/>
    </source>
</evidence>
<feature type="compositionally biased region" description="Polar residues" evidence="1">
    <location>
        <begin position="1723"/>
        <end position="1751"/>
    </location>
</feature>
<keyword evidence="3" id="KW-1185">Reference proteome</keyword>
<feature type="compositionally biased region" description="Low complexity" evidence="1">
    <location>
        <begin position="1698"/>
        <end position="1722"/>
    </location>
</feature>
<feature type="compositionally biased region" description="Low complexity" evidence="1">
    <location>
        <begin position="582"/>
        <end position="594"/>
    </location>
</feature>
<feature type="region of interest" description="Disordered" evidence="1">
    <location>
        <begin position="549"/>
        <end position="595"/>
    </location>
</feature>
<feature type="compositionally biased region" description="Low complexity" evidence="1">
    <location>
        <begin position="1063"/>
        <end position="1074"/>
    </location>
</feature>
<feature type="compositionally biased region" description="Polar residues" evidence="1">
    <location>
        <begin position="967"/>
        <end position="982"/>
    </location>
</feature>
<feature type="compositionally biased region" description="Acidic residues" evidence="1">
    <location>
        <begin position="670"/>
        <end position="679"/>
    </location>
</feature>
<protein>
    <submittedName>
        <fullName evidence="2">Uncharacterized protein</fullName>
    </submittedName>
</protein>
<feature type="region of interest" description="Disordered" evidence="1">
    <location>
        <begin position="97"/>
        <end position="169"/>
    </location>
</feature>
<name>A0A8J1TQK1_OWEFU</name>
<feature type="compositionally biased region" description="Polar residues" evidence="1">
    <location>
        <begin position="305"/>
        <end position="316"/>
    </location>
</feature>
<organism evidence="2 3">
    <name type="scientific">Owenia fusiformis</name>
    <name type="common">Polychaete worm</name>
    <dbReference type="NCBI Taxonomy" id="6347"/>
    <lineage>
        <taxon>Eukaryota</taxon>
        <taxon>Metazoa</taxon>
        <taxon>Spiralia</taxon>
        <taxon>Lophotrochozoa</taxon>
        <taxon>Annelida</taxon>
        <taxon>Polychaeta</taxon>
        <taxon>Sedentaria</taxon>
        <taxon>Canalipalpata</taxon>
        <taxon>Sabellida</taxon>
        <taxon>Oweniida</taxon>
        <taxon>Oweniidae</taxon>
        <taxon>Owenia</taxon>
    </lineage>
</organism>
<feature type="compositionally biased region" description="Basic and acidic residues" evidence="1">
    <location>
        <begin position="1467"/>
        <end position="1483"/>
    </location>
</feature>
<evidence type="ECO:0000256" key="1">
    <source>
        <dbReference type="SAM" id="MobiDB-lite"/>
    </source>
</evidence>
<feature type="compositionally biased region" description="Polar residues" evidence="1">
    <location>
        <begin position="406"/>
        <end position="431"/>
    </location>
</feature>
<feature type="compositionally biased region" description="Low complexity" evidence="1">
    <location>
        <begin position="792"/>
        <end position="804"/>
    </location>
</feature>
<feature type="compositionally biased region" description="Polar residues" evidence="1">
    <location>
        <begin position="572"/>
        <end position="581"/>
    </location>
</feature>
<comment type="caution">
    <text evidence="2">The sequence shown here is derived from an EMBL/GenBank/DDBJ whole genome shotgun (WGS) entry which is preliminary data.</text>
</comment>
<feature type="compositionally biased region" description="Polar residues" evidence="1">
    <location>
        <begin position="31"/>
        <end position="59"/>
    </location>
</feature>
<feature type="region of interest" description="Disordered" evidence="1">
    <location>
        <begin position="403"/>
        <end position="487"/>
    </location>
</feature>
<feature type="region of interest" description="Disordered" evidence="1">
    <location>
        <begin position="276"/>
        <end position="375"/>
    </location>
</feature>
<feature type="region of interest" description="Disordered" evidence="1">
    <location>
        <begin position="1499"/>
        <end position="1827"/>
    </location>
</feature>
<evidence type="ECO:0000313" key="3">
    <source>
        <dbReference type="Proteomes" id="UP000749559"/>
    </source>
</evidence>
<feature type="compositionally biased region" description="Low complexity" evidence="1">
    <location>
        <begin position="847"/>
        <end position="873"/>
    </location>
</feature>
<feature type="compositionally biased region" description="Low complexity" evidence="1">
    <location>
        <begin position="911"/>
        <end position="920"/>
    </location>
</feature>
<feature type="compositionally biased region" description="Basic residues" evidence="1">
    <location>
        <begin position="1436"/>
        <end position="1454"/>
    </location>
</feature>
<feature type="compositionally biased region" description="Polar residues" evidence="1">
    <location>
        <begin position="1119"/>
        <end position="1162"/>
    </location>
</feature>
<dbReference type="Proteomes" id="UP000749559">
    <property type="component" value="Unassembled WGS sequence"/>
</dbReference>
<feature type="region of interest" description="Disordered" evidence="1">
    <location>
        <begin position="621"/>
        <end position="1483"/>
    </location>
</feature>
<dbReference type="EMBL" id="CAIIXF020000001">
    <property type="protein sequence ID" value="CAH1775952.1"/>
    <property type="molecule type" value="Genomic_DNA"/>
</dbReference>
<feature type="compositionally biased region" description="Polar residues" evidence="1">
    <location>
        <begin position="835"/>
        <end position="846"/>
    </location>
</feature>
<feature type="compositionally biased region" description="Polar residues" evidence="1">
    <location>
        <begin position="1621"/>
        <end position="1655"/>
    </location>
</feature>
<feature type="compositionally biased region" description="Polar residues" evidence="1">
    <location>
        <begin position="1029"/>
        <end position="1041"/>
    </location>
</feature>
<feature type="compositionally biased region" description="Polar residues" evidence="1">
    <location>
        <begin position="745"/>
        <end position="780"/>
    </location>
</feature>
<feature type="compositionally biased region" description="Low complexity" evidence="1">
    <location>
        <begin position="1389"/>
        <end position="1413"/>
    </location>
</feature>
<feature type="compositionally biased region" description="Basic and acidic residues" evidence="1">
    <location>
        <begin position="442"/>
        <end position="459"/>
    </location>
</feature>
<feature type="compositionally biased region" description="Polar residues" evidence="1">
    <location>
        <begin position="1530"/>
        <end position="1569"/>
    </location>
</feature>
<gene>
    <name evidence="2" type="ORF">OFUS_LOCUS3186</name>
</gene>
<feature type="compositionally biased region" description="Polar residues" evidence="1">
    <location>
        <begin position="807"/>
        <end position="825"/>
    </location>
</feature>
<feature type="region of interest" description="Disordered" evidence="1">
    <location>
        <begin position="242"/>
        <end position="263"/>
    </location>
</feature>
<accession>A0A8J1TQK1</accession>
<feature type="compositionally biased region" description="Low complexity" evidence="1">
    <location>
        <begin position="1752"/>
        <end position="1767"/>
    </location>
</feature>
<feature type="compositionally biased region" description="Basic and acidic residues" evidence="1">
    <location>
        <begin position="1503"/>
        <end position="1516"/>
    </location>
</feature>
<feature type="compositionally biased region" description="Polar residues" evidence="1">
    <location>
        <begin position="98"/>
        <end position="111"/>
    </location>
</feature>
<feature type="compositionally biased region" description="Polar residues" evidence="1">
    <location>
        <begin position="1773"/>
        <end position="1827"/>
    </location>
</feature>